<dbReference type="Pfam" id="PF07508">
    <property type="entry name" value="Recombinase"/>
    <property type="match status" value="1"/>
</dbReference>
<feature type="domain" description="Recombinase" evidence="4">
    <location>
        <begin position="185"/>
        <end position="302"/>
    </location>
</feature>
<dbReference type="AlphaFoldDB" id="A0A1C3XNE6"/>
<keyword evidence="6" id="KW-1185">Reference proteome</keyword>
<dbReference type="GO" id="GO:0000150">
    <property type="term" value="F:DNA strand exchange activity"/>
    <property type="evidence" value="ECO:0007669"/>
    <property type="project" value="InterPro"/>
</dbReference>
<dbReference type="SMART" id="SM00857">
    <property type="entry name" value="Resolvase"/>
    <property type="match status" value="1"/>
</dbReference>
<dbReference type="Pfam" id="PF13408">
    <property type="entry name" value="Zn_ribbon_recom"/>
    <property type="match status" value="1"/>
</dbReference>
<dbReference type="Proteomes" id="UP000199184">
    <property type="component" value="Unassembled WGS sequence"/>
</dbReference>
<evidence type="ECO:0000313" key="6">
    <source>
        <dbReference type="Proteomes" id="UP000199184"/>
    </source>
</evidence>
<dbReference type="InterPro" id="IPR011109">
    <property type="entry name" value="DNA_bind_recombinase_dom"/>
</dbReference>
<dbReference type="Gene3D" id="3.90.1750.20">
    <property type="entry name" value="Putative Large Serine Recombinase, Chain B, Domain 2"/>
    <property type="match status" value="1"/>
</dbReference>
<keyword evidence="2" id="KW-0233">DNA recombination</keyword>
<evidence type="ECO:0000259" key="4">
    <source>
        <dbReference type="PROSITE" id="PS51737"/>
    </source>
</evidence>
<organism evidence="5 6">
    <name type="scientific">Bradyrhizobium shewense</name>
    <dbReference type="NCBI Taxonomy" id="1761772"/>
    <lineage>
        <taxon>Bacteria</taxon>
        <taxon>Pseudomonadati</taxon>
        <taxon>Pseudomonadota</taxon>
        <taxon>Alphaproteobacteria</taxon>
        <taxon>Hyphomicrobiales</taxon>
        <taxon>Nitrobacteraceae</taxon>
        <taxon>Bradyrhizobium</taxon>
    </lineage>
</organism>
<dbReference type="SUPFAM" id="SSF53041">
    <property type="entry name" value="Resolvase-like"/>
    <property type="match status" value="1"/>
</dbReference>
<dbReference type="PROSITE" id="PS51737">
    <property type="entry name" value="RECOMBINASE_DNA_BIND"/>
    <property type="match status" value="1"/>
</dbReference>
<dbReference type="PANTHER" id="PTHR30461:SF2">
    <property type="entry name" value="SERINE RECOMBINASE PINE-RELATED"/>
    <property type="match status" value="1"/>
</dbReference>
<dbReference type="InterPro" id="IPR025827">
    <property type="entry name" value="Zn_ribbon_recom_dom"/>
</dbReference>
<dbReference type="InterPro" id="IPR050639">
    <property type="entry name" value="SSR_resolvase"/>
</dbReference>
<feature type="domain" description="Resolvase/invertase-type recombinase catalytic" evidence="3">
    <location>
        <begin position="15"/>
        <end position="174"/>
    </location>
</feature>
<reference evidence="6" key="1">
    <citation type="submission" date="2016-08" db="EMBL/GenBank/DDBJ databases">
        <authorList>
            <person name="Varghese N."/>
            <person name="Submissions Spin"/>
        </authorList>
    </citation>
    <scope>NUCLEOTIDE SEQUENCE [LARGE SCALE GENOMIC DNA]</scope>
    <source>
        <strain evidence="6">ERR11</strain>
    </source>
</reference>
<dbReference type="InterPro" id="IPR006119">
    <property type="entry name" value="Resolv_N"/>
</dbReference>
<dbReference type="RefSeq" id="WP_245323708.1">
    <property type="nucleotide sequence ID" value="NZ_FMAI01000021.1"/>
</dbReference>
<dbReference type="Gene3D" id="3.40.50.1390">
    <property type="entry name" value="Resolvase, N-terminal catalytic domain"/>
    <property type="match status" value="1"/>
</dbReference>
<evidence type="ECO:0000256" key="2">
    <source>
        <dbReference type="ARBA" id="ARBA00023172"/>
    </source>
</evidence>
<gene>
    <name evidence="5" type="ORF">GA0061098_10219</name>
</gene>
<dbReference type="PROSITE" id="PS51736">
    <property type="entry name" value="RECOMBINASES_3"/>
    <property type="match status" value="1"/>
</dbReference>
<protein>
    <submittedName>
        <fullName evidence="5">Site-specific DNA recombinase</fullName>
    </submittedName>
</protein>
<dbReference type="GO" id="GO:0003677">
    <property type="term" value="F:DNA binding"/>
    <property type="evidence" value="ECO:0007669"/>
    <property type="project" value="UniProtKB-KW"/>
</dbReference>
<dbReference type="EMBL" id="FMAI01000021">
    <property type="protein sequence ID" value="SCB53802.1"/>
    <property type="molecule type" value="Genomic_DNA"/>
</dbReference>
<dbReference type="InterPro" id="IPR038109">
    <property type="entry name" value="DNA_bind_recomb_sf"/>
</dbReference>
<dbReference type="PANTHER" id="PTHR30461">
    <property type="entry name" value="DNA-INVERTASE FROM LAMBDOID PROPHAGE"/>
    <property type="match status" value="1"/>
</dbReference>
<dbReference type="InterPro" id="IPR036162">
    <property type="entry name" value="Resolvase-like_N_sf"/>
</dbReference>
<accession>A0A1C3XNE6</accession>
<evidence type="ECO:0000256" key="1">
    <source>
        <dbReference type="ARBA" id="ARBA00023125"/>
    </source>
</evidence>
<keyword evidence="1" id="KW-0238">DNA-binding</keyword>
<evidence type="ECO:0000259" key="3">
    <source>
        <dbReference type="PROSITE" id="PS51736"/>
    </source>
</evidence>
<dbReference type="Pfam" id="PF00239">
    <property type="entry name" value="Resolvase"/>
    <property type="match status" value="1"/>
</dbReference>
<sequence>MRKFFSSAIKILKPLAYSYLRISTDLQQKGHGRKRQLEASRAYAEANGLEFAEGGELEDIGISAFKGANVREGALGGFLEAVRSRRVQPGSYLIVESLDRLSREQVLAAQSLFLGIIQAGINLVTLADNRVYRAGKTDLGDLIMSLVIMSRAHEESQTKSLRLSAAWKNKRAAAASLKPMTKWCPAWLQLADDRSGYECIPDRVQIVRQIFSDSADGIGVYKIAHRLNQSSTPTFNDSDGWHQSYVAKILANRAVIGEFQPAVRRDGKRTIEGEPIEDYFPAIIDKELFYRAHQAKAQRQRNGAGRKGKAFSNLFSGLATCAYCGASMTYDNKGSGPKGNQYLVCTNSKRRLGCQGKRWKYTDFEASFLAFITEIDFASIVDADERSTAQSQLSQKLASLEGELASVIALMDKAFALLETGAPPDFVSTKLQEMQLRKESLAASVAASRAALEEMQSSQHRAAESRDEIQSLVNRLRDANDPDLFDLRAKIASHLKAMIETLTVAPQGSRPRLMRIATETLTKFGGDAANVAHYIARRGQQPEQTHRYFAVGLRDSRVRIVFPDDEEPLKYRQQVIATDDGIERVTG</sequence>
<dbReference type="CDD" id="cd00338">
    <property type="entry name" value="Ser_Recombinase"/>
    <property type="match status" value="1"/>
</dbReference>
<evidence type="ECO:0000313" key="5">
    <source>
        <dbReference type="EMBL" id="SCB53802.1"/>
    </source>
</evidence>
<name>A0A1C3XNE6_9BRAD</name>
<proteinExistence type="predicted"/>